<keyword evidence="5" id="KW-1185">Reference proteome</keyword>
<proteinExistence type="predicted"/>
<dbReference type="InterPro" id="IPR036161">
    <property type="entry name" value="RPB6/omega-like_sf"/>
</dbReference>
<dbReference type="GO" id="GO:0000428">
    <property type="term" value="C:DNA-directed RNA polymerase complex"/>
    <property type="evidence" value="ECO:0007669"/>
    <property type="project" value="UniProtKB-KW"/>
</dbReference>
<dbReference type="GO" id="GO:0006351">
    <property type="term" value="P:DNA-templated transcription"/>
    <property type="evidence" value="ECO:0007669"/>
    <property type="project" value="InterPro"/>
</dbReference>
<protein>
    <recommendedName>
        <fullName evidence="6">DNA-directed RNA polymerase subunit omega</fullName>
    </recommendedName>
</protein>
<dbReference type="AlphaFoldDB" id="A0A4Q7YZM8"/>
<evidence type="ECO:0000313" key="4">
    <source>
        <dbReference type="EMBL" id="RZU42741.1"/>
    </source>
</evidence>
<dbReference type="GO" id="GO:0003677">
    <property type="term" value="F:DNA binding"/>
    <property type="evidence" value="ECO:0007669"/>
    <property type="project" value="InterPro"/>
</dbReference>
<reference evidence="4 5" key="1">
    <citation type="submission" date="2019-02" db="EMBL/GenBank/DDBJ databases">
        <title>Genomic Encyclopedia of Archaeal and Bacterial Type Strains, Phase II (KMG-II): from individual species to whole genera.</title>
        <authorList>
            <person name="Goeker M."/>
        </authorList>
    </citation>
    <scope>NUCLEOTIDE SEQUENCE [LARGE SCALE GENOMIC DNA]</scope>
    <source>
        <strain evidence="4 5">DSM 18101</strain>
    </source>
</reference>
<evidence type="ECO:0000256" key="2">
    <source>
        <dbReference type="ARBA" id="ARBA00023163"/>
    </source>
</evidence>
<keyword evidence="1" id="KW-0240">DNA-directed RNA polymerase</keyword>
<feature type="region of interest" description="Disordered" evidence="3">
    <location>
        <begin position="64"/>
        <end position="86"/>
    </location>
</feature>
<dbReference type="SUPFAM" id="SSF63562">
    <property type="entry name" value="RPB6/omega subunit-like"/>
    <property type="match status" value="1"/>
</dbReference>
<dbReference type="Proteomes" id="UP000292958">
    <property type="component" value="Unassembled WGS sequence"/>
</dbReference>
<evidence type="ECO:0000256" key="3">
    <source>
        <dbReference type="SAM" id="MobiDB-lite"/>
    </source>
</evidence>
<evidence type="ECO:0000256" key="1">
    <source>
        <dbReference type="ARBA" id="ARBA00022478"/>
    </source>
</evidence>
<organism evidence="4 5">
    <name type="scientific">Edaphobacter modestus</name>
    <dbReference type="NCBI Taxonomy" id="388466"/>
    <lineage>
        <taxon>Bacteria</taxon>
        <taxon>Pseudomonadati</taxon>
        <taxon>Acidobacteriota</taxon>
        <taxon>Terriglobia</taxon>
        <taxon>Terriglobales</taxon>
        <taxon>Acidobacteriaceae</taxon>
        <taxon>Edaphobacter</taxon>
    </lineage>
</organism>
<keyword evidence="2" id="KW-0804">Transcription</keyword>
<sequence>MLFAARGIEIKEKMMRSDLVFGALTHVKNRYELCQLASKATRKLHKPNTRLQDTTNEVLDRFKDSVPTGDAEAPVQKIDLQERRAA</sequence>
<dbReference type="GO" id="GO:0003899">
    <property type="term" value="F:DNA-directed RNA polymerase activity"/>
    <property type="evidence" value="ECO:0007669"/>
    <property type="project" value="InterPro"/>
</dbReference>
<evidence type="ECO:0008006" key="6">
    <source>
        <dbReference type="Google" id="ProtNLM"/>
    </source>
</evidence>
<accession>A0A4Q7YZM8</accession>
<dbReference type="EMBL" id="SHKW01000001">
    <property type="protein sequence ID" value="RZU42741.1"/>
    <property type="molecule type" value="Genomic_DNA"/>
</dbReference>
<comment type="caution">
    <text evidence="4">The sequence shown here is derived from an EMBL/GenBank/DDBJ whole genome shotgun (WGS) entry which is preliminary data.</text>
</comment>
<name>A0A4Q7YZM8_9BACT</name>
<evidence type="ECO:0000313" key="5">
    <source>
        <dbReference type="Proteomes" id="UP000292958"/>
    </source>
</evidence>
<gene>
    <name evidence="4" type="ORF">BDD14_4336</name>
</gene>